<dbReference type="RefSeq" id="XP_033443647.1">
    <property type="nucleotide sequence ID" value="XM_033597146.1"/>
</dbReference>
<dbReference type="GO" id="GO:0016491">
    <property type="term" value="F:oxidoreductase activity"/>
    <property type="evidence" value="ECO:0007669"/>
    <property type="project" value="UniProtKB-KW"/>
</dbReference>
<dbReference type="InterPro" id="IPR006094">
    <property type="entry name" value="Oxid_FAD_bind_N"/>
</dbReference>
<keyword evidence="3" id="KW-0285">Flavoprotein</keyword>
<feature type="signal peptide" evidence="6">
    <location>
        <begin position="1"/>
        <end position="18"/>
    </location>
</feature>
<evidence type="ECO:0000256" key="5">
    <source>
        <dbReference type="ARBA" id="ARBA00023002"/>
    </source>
</evidence>
<dbReference type="InterPro" id="IPR036318">
    <property type="entry name" value="FAD-bd_PCMH-like_sf"/>
</dbReference>
<comment type="similarity">
    <text evidence="2">Belongs to the oxygen-dependent FAD-linked oxidoreductase family.</text>
</comment>
<evidence type="ECO:0000259" key="7">
    <source>
        <dbReference type="PROSITE" id="PS51387"/>
    </source>
</evidence>
<dbReference type="PANTHER" id="PTHR42973:SF9">
    <property type="entry name" value="FAD-BINDING PCMH-TYPE DOMAIN-CONTAINING PROTEIN-RELATED"/>
    <property type="match status" value="1"/>
</dbReference>
<keyword evidence="5" id="KW-0560">Oxidoreductase</keyword>
<evidence type="ECO:0000256" key="2">
    <source>
        <dbReference type="ARBA" id="ARBA00005466"/>
    </source>
</evidence>
<dbReference type="Gene3D" id="3.30.465.10">
    <property type="match status" value="1"/>
</dbReference>
<evidence type="ECO:0000313" key="9">
    <source>
        <dbReference type="Proteomes" id="UP000800082"/>
    </source>
</evidence>
<gene>
    <name evidence="8" type="ORF">M421DRAFT_75615</name>
</gene>
<accession>A0A6A5R8T6</accession>
<evidence type="ECO:0000256" key="4">
    <source>
        <dbReference type="ARBA" id="ARBA00022827"/>
    </source>
</evidence>
<comment type="cofactor">
    <cofactor evidence="1">
        <name>FAD</name>
        <dbReference type="ChEBI" id="CHEBI:57692"/>
    </cofactor>
</comment>
<sequence>MIAHLVFGLLHIVGLTSAVTQADIQSYLKDHLSSNSEVLLPSDPSYETELTERWNAYKAPTYVVGVKPATVEDVSIIIRYASTNSIPFMGTGGGHGYTVTTSALENGINIDLSAFDGVSINTAASTMTIGGAVTFKDVLDPVHAAGKEIQTGSCSCVGMVGATLGGGIGVYQGLHGLIIDALESVTIVTGKGDIVNASLVENSDLFWGIRGAGQNFGIVTSATYNLHDQTNGGNALNGDFLFPLGENSTIFNILKSFAGNQPDALSLTSAIQYSSSFGTVVIMVNAVYVGTEEDGRKLLQPLLSTKHLESNVTMIPYNRLILENRFGADPLGCIAGLNQAAYGLNLYHYDVATYQATLAAYVDFYAATGLTTSYMVTEMFPTKVTLETPDDMTAYPYRGTMAYLFFSFSGFTTNAQISAIAAFAEDRRAAFAKLNSAKGLQVYVNYAHGDEGRNAWYTAEKLPSLEYLKGQWDPQNLFNFTNGLTY</sequence>
<dbReference type="EMBL" id="ML979006">
    <property type="protein sequence ID" value="KAF1923394.1"/>
    <property type="molecule type" value="Genomic_DNA"/>
</dbReference>
<dbReference type="PROSITE" id="PS51387">
    <property type="entry name" value="FAD_PCMH"/>
    <property type="match status" value="1"/>
</dbReference>
<evidence type="ECO:0000256" key="6">
    <source>
        <dbReference type="SAM" id="SignalP"/>
    </source>
</evidence>
<reference evidence="8" key="1">
    <citation type="journal article" date="2020" name="Stud. Mycol.">
        <title>101 Dothideomycetes genomes: a test case for predicting lifestyles and emergence of pathogens.</title>
        <authorList>
            <person name="Haridas S."/>
            <person name="Albert R."/>
            <person name="Binder M."/>
            <person name="Bloem J."/>
            <person name="Labutti K."/>
            <person name="Salamov A."/>
            <person name="Andreopoulos B."/>
            <person name="Baker S."/>
            <person name="Barry K."/>
            <person name="Bills G."/>
            <person name="Bluhm B."/>
            <person name="Cannon C."/>
            <person name="Castanera R."/>
            <person name="Culley D."/>
            <person name="Daum C."/>
            <person name="Ezra D."/>
            <person name="Gonzalez J."/>
            <person name="Henrissat B."/>
            <person name="Kuo A."/>
            <person name="Liang C."/>
            <person name="Lipzen A."/>
            <person name="Lutzoni F."/>
            <person name="Magnuson J."/>
            <person name="Mondo S."/>
            <person name="Nolan M."/>
            <person name="Ohm R."/>
            <person name="Pangilinan J."/>
            <person name="Park H.-J."/>
            <person name="Ramirez L."/>
            <person name="Alfaro M."/>
            <person name="Sun H."/>
            <person name="Tritt A."/>
            <person name="Yoshinaga Y."/>
            <person name="Zwiers L.-H."/>
            <person name="Turgeon B."/>
            <person name="Goodwin S."/>
            <person name="Spatafora J."/>
            <person name="Crous P."/>
            <person name="Grigoriev I."/>
        </authorList>
    </citation>
    <scope>NUCLEOTIDE SEQUENCE</scope>
    <source>
        <strain evidence="8">CBS 183.55</strain>
    </source>
</reference>
<feature type="domain" description="FAD-binding PCMH-type" evidence="7">
    <location>
        <begin position="55"/>
        <end position="229"/>
    </location>
</feature>
<keyword evidence="9" id="KW-1185">Reference proteome</keyword>
<dbReference type="Proteomes" id="UP000800082">
    <property type="component" value="Unassembled WGS sequence"/>
</dbReference>
<evidence type="ECO:0000256" key="1">
    <source>
        <dbReference type="ARBA" id="ARBA00001974"/>
    </source>
</evidence>
<dbReference type="Pfam" id="PF01565">
    <property type="entry name" value="FAD_binding_4"/>
    <property type="match status" value="1"/>
</dbReference>
<evidence type="ECO:0000313" key="8">
    <source>
        <dbReference type="EMBL" id="KAF1923394.1"/>
    </source>
</evidence>
<dbReference type="InterPro" id="IPR016169">
    <property type="entry name" value="FAD-bd_PCMH_sub2"/>
</dbReference>
<keyword evidence="4" id="KW-0274">FAD</keyword>
<dbReference type="SUPFAM" id="SSF56176">
    <property type="entry name" value="FAD-binding/transporter-associated domain-like"/>
    <property type="match status" value="1"/>
</dbReference>
<name>A0A6A5R8T6_9PLEO</name>
<dbReference type="AlphaFoldDB" id="A0A6A5R8T6"/>
<proteinExistence type="inferred from homology"/>
<dbReference type="GO" id="GO:0071949">
    <property type="term" value="F:FAD binding"/>
    <property type="evidence" value="ECO:0007669"/>
    <property type="project" value="InterPro"/>
</dbReference>
<dbReference type="InterPro" id="IPR050416">
    <property type="entry name" value="FAD-linked_Oxidoreductase"/>
</dbReference>
<keyword evidence="6" id="KW-0732">Signal</keyword>
<organism evidence="8 9">
    <name type="scientific">Didymella exigua CBS 183.55</name>
    <dbReference type="NCBI Taxonomy" id="1150837"/>
    <lineage>
        <taxon>Eukaryota</taxon>
        <taxon>Fungi</taxon>
        <taxon>Dikarya</taxon>
        <taxon>Ascomycota</taxon>
        <taxon>Pezizomycotina</taxon>
        <taxon>Dothideomycetes</taxon>
        <taxon>Pleosporomycetidae</taxon>
        <taxon>Pleosporales</taxon>
        <taxon>Pleosporineae</taxon>
        <taxon>Didymellaceae</taxon>
        <taxon>Didymella</taxon>
    </lineage>
</organism>
<dbReference type="InterPro" id="IPR016166">
    <property type="entry name" value="FAD-bd_PCMH"/>
</dbReference>
<evidence type="ECO:0000256" key="3">
    <source>
        <dbReference type="ARBA" id="ARBA00022630"/>
    </source>
</evidence>
<protein>
    <submittedName>
        <fullName evidence="8">FAD binding domain-containing protein</fullName>
    </submittedName>
</protein>
<dbReference type="PANTHER" id="PTHR42973">
    <property type="entry name" value="BINDING OXIDOREDUCTASE, PUTATIVE (AFU_ORTHOLOGUE AFUA_1G17690)-RELATED"/>
    <property type="match status" value="1"/>
</dbReference>
<dbReference type="GeneID" id="54354813"/>
<dbReference type="Pfam" id="PF08031">
    <property type="entry name" value="BBE"/>
    <property type="match status" value="1"/>
</dbReference>
<dbReference type="Gene3D" id="3.40.462.20">
    <property type="match status" value="1"/>
</dbReference>
<dbReference type="OrthoDB" id="415825at2759"/>
<feature type="chain" id="PRO_5025449214" evidence="6">
    <location>
        <begin position="19"/>
        <end position="486"/>
    </location>
</feature>
<dbReference type="InterPro" id="IPR012951">
    <property type="entry name" value="BBE"/>
</dbReference>